<evidence type="ECO:0000259" key="6">
    <source>
        <dbReference type="PROSITE" id="PS51387"/>
    </source>
</evidence>
<dbReference type="Proteomes" id="UP001164506">
    <property type="component" value="Chromosome"/>
</dbReference>
<evidence type="ECO:0000256" key="2">
    <source>
        <dbReference type="ARBA" id="ARBA00005466"/>
    </source>
</evidence>
<dbReference type="InterPro" id="IPR016166">
    <property type="entry name" value="FAD-bd_PCMH"/>
</dbReference>
<dbReference type="Gene3D" id="3.40.462.20">
    <property type="match status" value="1"/>
</dbReference>
<reference evidence="7" key="1">
    <citation type="submission" date="2021-09" db="EMBL/GenBank/DDBJ databases">
        <title>Complete genome sequence and metabolic characterization of Streptomyces tanashiensis DSM 731 the producer of antibacterial Kalafungin and diverse secondary metabolites.</title>
        <authorList>
            <person name="Abbasi M.N."/>
            <person name="Anwar M.N."/>
            <person name="Alam K."/>
            <person name="Shoaib M."/>
            <person name="Lin Z."/>
            <person name="Hayat M."/>
            <person name="Ali M.I."/>
            <person name="Malik H.M.T."/>
            <person name="Ahmed I."/>
            <person name="Li A."/>
            <person name="Hailong Wang H."/>
            <person name="Zhang Y."/>
        </authorList>
    </citation>
    <scope>NUCLEOTIDE SEQUENCE</scope>
    <source>
        <strain evidence="7">Kala</strain>
    </source>
</reference>
<dbReference type="PROSITE" id="PS51387">
    <property type="entry name" value="FAD_PCMH"/>
    <property type="match status" value="1"/>
</dbReference>
<dbReference type="InterPro" id="IPR016164">
    <property type="entry name" value="FAD-linked_Oxase-like_C"/>
</dbReference>
<dbReference type="Gene3D" id="3.30.43.10">
    <property type="entry name" value="Uridine Diphospho-n-acetylenolpyruvylglucosamine Reductase, domain 2"/>
    <property type="match status" value="1"/>
</dbReference>
<evidence type="ECO:0000313" key="8">
    <source>
        <dbReference type="Proteomes" id="UP001164506"/>
    </source>
</evidence>
<dbReference type="InterPro" id="IPR036318">
    <property type="entry name" value="FAD-bd_PCMH-like_sf"/>
</dbReference>
<comment type="similarity">
    <text evidence="2">Belongs to the oxygen-dependent FAD-linked oxidoreductase family.</text>
</comment>
<evidence type="ECO:0000256" key="1">
    <source>
        <dbReference type="ARBA" id="ARBA00001974"/>
    </source>
</evidence>
<name>A0ABY6QVX1_9ACTN</name>
<dbReference type="EMBL" id="CP084204">
    <property type="protein sequence ID" value="UZX21153.1"/>
    <property type="molecule type" value="Genomic_DNA"/>
</dbReference>
<comment type="cofactor">
    <cofactor evidence="1">
        <name>FAD</name>
        <dbReference type="ChEBI" id="CHEBI:57692"/>
    </cofactor>
</comment>
<keyword evidence="8" id="KW-1185">Reference proteome</keyword>
<dbReference type="GeneID" id="95599905"/>
<sequence length="447" mass="47404">MNHETVEALAGSLAGEVVLPGDETYEELRHVFSRKGEPAAVVRCHGTDDVRRAVLFARERGLEISVRSGRHSLAGYGTGRGGLVIELSPMKAVELLDAERHRVRVEPGAVWSEVAAYLAGHGLAFSSGDTASVGVGGLLLGGGIGWTARADGLALDNMTAAELVTADGRVVRASAEENPELFWALRGGGGNFGIVTSFEITARPLERVQYGRVVYPGAEAAQVLKGWARHMRQAPDALMSHVTLFPTRGDTPAPITVIFCYAGDDGDEAIAPLLALGTAESKTVDLVPVPQVLAPSGGLPPGWEPTVRSRFVTECVDAFVDAALEGAGGFRTLFLEFRSLGGAVNRVPEDATAFAHRGSEVLMNTINMGTREENEAAAPALAAFWESLSPYVRGAYSNFLSEADEEDIAAAYPPATYARLQAVKRAYDPENVFARNPNVKPAPAAQV</sequence>
<keyword evidence="4" id="KW-0274">FAD</keyword>
<dbReference type="PANTHER" id="PTHR42973">
    <property type="entry name" value="BINDING OXIDOREDUCTASE, PUTATIVE (AFU_ORTHOLOGUE AFUA_1G17690)-RELATED"/>
    <property type="match status" value="1"/>
</dbReference>
<dbReference type="InterPro" id="IPR016167">
    <property type="entry name" value="FAD-bd_PCMH_sub1"/>
</dbReference>
<feature type="domain" description="FAD-binding PCMH-type" evidence="6">
    <location>
        <begin position="34"/>
        <end position="205"/>
    </location>
</feature>
<dbReference type="InterPro" id="IPR006094">
    <property type="entry name" value="Oxid_FAD_bind_N"/>
</dbReference>
<keyword evidence="5" id="KW-0560">Oxidoreductase</keyword>
<evidence type="ECO:0000313" key="7">
    <source>
        <dbReference type="EMBL" id="UZX21153.1"/>
    </source>
</evidence>
<accession>A0ABY6QVX1</accession>
<dbReference type="InterPro" id="IPR050416">
    <property type="entry name" value="FAD-linked_Oxidoreductase"/>
</dbReference>
<dbReference type="RefSeq" id="WP_267258594.1">
    <property type="nucleotide sequence ID" value="NZ_CP084204.1"/>
</dbReference>
<dbReference type="Gene3D" id="3.30.465.10">
    <property type="match status" value="1"/>
</dbReference>
<dbReference type="SUPFAM" id="SSF55103">
    <property type="entry name" value="FAD-linked oxidases, C-terminal domain"/>
    <property type="match status" value="1"/>
</dbReference>
<dbReference type="Pfam" id="PF01565">
    <property type="entry name" value="FAD_binding_4"/>
    <property type="match status" value="1"/>
</dbReference>
<gene>
    <name evidence="7" type="ORF">LDH80_10660</name>
</gene>
<organism evidence="7 8">
    <name type="scientific">Streptomyces tanashiensis</name>
    <dbReference type="NCBI Taxonomy" id="67367"/>
    <lineage>
        <taxon>Bacteria</taxon>
        <taxon>Bacillati</taxon>
        <taxon>Actinomycetota</taxon>
        <taxon>Actinomycetes</taxon>
        <taxon>Kitasatosporales</taxon>
        <taxon>Streptomycetaceae</taxon>
        <taxon>Streptomyces</taxon>
    </lineage>
</organism>
<evidence type="ECO:0000256" key="5">
    <source>
        <dbReference type="ARBA" id="ARBA00023002"/>
    </source>
</evidence>
<dbReference type="InterPro" id="IPR012951">
    <property type="entry name" value="BBE"/>
</dbReference>
<dbReference type="SUPFAM" id="SSF56176">
    <property type="entry name" value="FAD-binding/transporter-associated domain-like"/>
    <property type="match status" value="1"/>
</dbReference>
<protein>
    <submittedName>
        <fullName evidence="7">FAD-binding oxidoreductase</fullName>
    </submittedName>
</protein>
<evidence type="ECO:0000256" key="3">
    <source>
        <dbReference type="ARBA" id="ARBA00022630"/>
    </source>
</evidence>
<evidence type="ECO:0000256" key="4">
    <source>
        <dbReference type="ARBA" id="ARBA00022827"/>
    </source>
</evidence>
<proteinExistence type="inferred from homology"/>
<dbReference type="InterPro" id="IPR016169">
    <property type="entry name" value="FAD-bd_PCMH_sub2"/>
</dbReference>
<keyword evidence="3" id="KW-0285">Flavoprotein</keyword>
<dbReference type="PANTHER" id="PTHR42973:SF39">
    <property type="entry name" value="FAD-BINDING PCMH-TYPE DOMAIN-CONTAINING PROTEIN"/>
    <property type="match status" value="1"/>
</dbReference>
<dbReference type="Pfam" id="PF08031">
    <property type="entry name" value="BBE"/>
    <property type="match status" value="1"/>
</dbReference>